<dbReference type="PRINTS" id="PR01035">
    <property type="entry name" value="TCRTETA"/>
</dbReference>
<keyword evidence="4 8" id="KW-0812">Transmembrane</keyword>
<dbReference type="EMBL" id="VLKF01000001">
    <property type="protein sequence ID" value="TWH73558.1"/>
    <property type="molecule type" value="Genomic_DNA"/>
</dbReference>
<dbReference type="PROSITE" id="PS50850">
    <property type="entry name" value="MFS"/>
    <property type="match status" value="1"/>
</dbReference>
<feature type="transmembrane region" description="Helical" evidence="8">
    <location>
        <begin position="339"/>
        <end position="361"/>
    </location>
</feature>
<dbReference type="InterPro" id="IPR036259">
    <property type="entry name" value="MFS_trans_sf"/>
</dbReference>
<feature type="transmembrane region" description="Helical" evidence="8">
    <location>
        <begin position="373"/>
        <end position="395"/>
    </location>
</feature>
<keyword evidence="6 8" id="KW-0472">Membrane</keyword>
<comment type="caution">
    <text evidence="10">The sequence shown here is derived from an EMBL/GenBank/DDBJ whole genome shotgun (WGS) entry which is preliminary data.</text>
</comment>
<dbReference type="PROSITE" id="PS00216">
    <property type="entry name" value="SUGAR_TRANSPORT_1"/>
    <property type="match status" value="1"/>
</dbReference>
<evidence type="ECO:0000259" key="9">
    <source>
        <dbReference type="PROSITE" id="PS50850"/>
    </source>
</evidence>
<feature type="region of interest" description="Disordered" evidence="7">
    <location>
        <begin position="196"/>
        <end position="235"/>
    </location>
</feature>
<evidence type="ECO:0000256" key="1">
    <source>
        <dbReference type="ARBA" id="ARBA00004651"/>
    </source>
</evidence>
<evidence type="ECO:0000256" key="3">
    <source>
        <dbReference type="ARBA" id="ARBA00022475"/>
    </source>
</evidence>
<dbReference type="GO" id="GO:0022857">
    <property type="term" value="F:transmembrane transporter activity"/>
    <property type="evidence" value="ECO:0007669"/>
    <property type="project" value="InterPro"/>
</dbReference>
<evidence type="ECO:0000256" key="4">
    <source>
        <dbReference type="ARBA" id="ARBA00022692"/>
    </source>
</evidence>
<keyword evidence="11" id="KW-1185">Reference proteome</keyword>
<comment type="subcellular location">
    <subcellularLocation>
        <location evidence="1">Cell membrane</location>
        <topology evidence="1">Multi-pass membrane protein</topology>
    </subcellularLocation>
</comment>
<dbReference type="InterPro" id="IPR005829">
    <property type="entry name" value="Sugar_transporter_CS"/>
</dbReference>
<dbReference type="GO" id="GO:0005886">
    <property type="term" value="C:plasma membrane"/>
    <property type="evidence" value="ECO:0007669"/>
    <property type="project" value="UniProtKB-SubCell"/>
</dbReference>
<evidence type="ECO:0000256" key="8">
    <source>
        <dbReference type="SAM" id="Phobius"/>
    </source>
</evidence>
<dbReference type="InterPro" id="IPR011701">
    <property type="entry name" value="MFS"/>
</dbReference>
<dbReference type="Proteomes" id="UP000321490">
    <property type="component" value="Unassembled WGS sequence"/>
</dbReference>
<dbReference type="AlphaFoldDB" id="A0A562IRJ7"/>
<evidence type="ECO:0000256" key="5">
    <source>
        <dbReference type="ARBA" id="ARBA00022989"/>
    </source>
</evidence>
<feature type="transmembrane region" description="Helical" evidence="8">
    <location>
        <begin position="78"/>
        <end position="98"/>
    </location>
</feature>
<organism evidence="10 11">
    <name type="scientific">Modestobacter roseus</name>
    <dbReference type="NCBI Taxonomy" id="1181884"/>
    <lineage>
        <taxon>Bacteria</taxon>
        <taxon>Bacillati</taxon>
        <taxon>Actinomycetota</taxon>
        <taxon>Actinomycetes</taxon>
        <taxon>Geodermatophilales</taxon>
        <taxon>Geodermatophilaceae</taxon>
        <taxon>Modestobacter</taxon>
    </lineage>
</organism>
<dbReference type="PANTHER" id="PTHR43124:SF3">
    <property type="entry name" value="CHLORAMPHENICOL EFFLUX PUMP RV0191"/>
    <property type="match status" value="1"/>
</dbReference>
<gene>
    <name evidence="10" type="ORF">JD78_02082</name>
</gene>
<dbReference type="PANTHER" id="PTHR43124">
    <property type="entry name" value="PURINE EFFLUX PUMP PBUE"/>
    <property type="match status" value="1"/>
</dbReference>
<feature type="transmembrane region" description="Helical" evidence="8">
    <location>
        <begin position="316"/>
        <end position="333"/>
    </location>
</feature>
<feature type="transmembrane region" description="Helical" evidence="8">
    <location>
        <begin position="14"/>
        <end position="35"/>
    </location>
</feature>
<comment type="similarity">
    <text evidence="2">Belongs to the major facilitator superfamily. TCR/Tet family.</text>
</comment>
<dbReference type="CDD" id="cd17325">
    <property type="entry name" value="MFS_MdtG_SLC18_like"/>
    <property type="match status" value="1"/>
</dbReference>
<dbReference type="Pfam" id="PF07690">
    <property type="entry name" value="MFS_1"/>
    <property type="match status" value="1"/>
</dbReference>
<proteinExistence type="inferred from homology"/>
<feature type="transmembrane region" description="Helical" evidence="8">
    <location>
        <begin position="166"/>
        <end position="186"/>
    </location>
</feature>
<keyword evidence="5 8" id="KW-1133">Transmembrane helix</keyword>
<evidence type="ECO:0000256" key="7">
    <source>
        <dbReference type="SAM" id="MobiDB-lite"/>
    </source>
</evidence>
<dbReference type="Gene3D" id="1.20.1250.20">
    <property type="entry name" value="MFS general substrate transporter like domains"/>
    <property type="match status" value="2"/>
</dbReference>
<protein>
    <submittedName>
        <fullName evidence="10">Putative MFS family arabinose efflux permease</fullName>
    </submittedName>
</protein>
<name>A0A562IRJ7_9ACTN</name>
<keyword evidence="3" id="KW-1003">Cell membrane</keyword>
<evidence type="ECO:0000313" key="11">
    <source>
        <dbReference type="Proteomes" id="UP000321490"/>
    </source>
</evidence>
<evidence type="ECO:0000256" key="6">
    <source>
        <dbReference type="ARBA" id="ARBA00023136"/>
    </source>
</evidence>
<feature type="domain" description="Major facilitator superfamily (MFS) profile" evidence="9">
    <location>
        <begin position="13"/>
        <end position="427"/>
    </location>
</feature>
<feature type="transmembrane region" description="Helical" evidence="8">
    <location>
        <begin position="284"/>
        <end position="304"/>
    </location>
</feature>
<feature type="transmembrane region" description="Helical" evidence="8">
    <location>
        <begin position="401"/>
        <end position="422"/>
    </location>
</feature>
<dbReference type="InterPro" id="IPR050189">
    <property type="entry name" value="MFS_Efflux_Transporters"/>
</dbReference>
<feature type="transmembrane region" description="Helical" evidence="8">
    <location>
        <begin position="104"/>
        <end position="126"/>
    </location>
</feature>
<feature type="transmembrane region" description="Helical" evidence="8">
    <location>
        <begin position="248"/>
        <end position="264"/>
    </location>
</feature>
<accession>A0A562IRJ7</accession>
<evidence type="ECO:0000256" key="2">
    <source>
        <dbReference type="ARBA" id="ARBA00007520"/>
    </source>
</evidence>
<feature type="transmembrane region" description="Helical" evidence="8">
    <location>
        <begin position="138"/>
        <end position="160"/>
    </location>
</feature>
<evidence type="ECO:0000313" key="10">
    <source>
        <dbReference type="EMBL" id="TWH73558.1"/>
    </source>
</evidence>
<reference evidence="10 11" key="1">
    <citation type="submission" date="2019-07" db="EMBL/GenBank/DDBJ databases">
        <title>R&amp;d 2014.</title>
        <authorList>
            <person name="Klenk H.-P."/>
        </authorList>
    </citation>
    <scope>NUCLEOTIDE SEQUENCE [LARGE SCALE GENOMIC DNA]</scope>
    <source>
        <strain evidence="10 11">DSM 45764</strain>
    </source>
</reference>
<sequence>MRHRRGETTLPREVGVLAIVAFVVALGFGIVAPAIPLFARSYGVGTTAIGFAVSAFAFFRFVSAFAGGSLVERIGERLVLAAGLVIVALTTGAAALAATYPVFVALRAAGGVGSAMFTVAALSLLLRTAPAAQRGRAAATYQGGFILGGIAGPGAGGFLAEISPRLPFFVYSGFLLVAGAVALVLLRVPRRPAPAAPAGPVAPGVDQGGGADPAAVPGSESTSAEPPGAGATGTDATGGLRAALRSRAYLAALAANLGVGWVLFGVRNSLVPLYVTEELGKTVAWAGAGLLAGSVAQALGLLRAGTLADRWGRRPALVLGAALATASLAVLVLPPATGAFLLSMASFGLAASLLASVPAAVVGDVSPARSGRVVAVFQMVADLGAVCGPLVAGWLTDTFSYQWAFGVSTAVLALGLVMALAMPRTVRPVS</sequence>
<dbReference type="RefSeq" id="WP_243731019.1">
    <property type="nucleotide sequence ID" value="NZ_VLKF01000001.1"/>
</dbReference>
<feature type="transmembrane region" description="Helical" evidence="8">
    <location>
        <begin position="41"/>
        <end position="66"/>
    </location>
</feature>
<dbReference type="InterPro" id="IPR001958">
    <property type="entry name" value="Tet-R_TetA/multi-R_MdtG-like"/>
</dbReference>
<dbReference type="InterPro" id="IPR020846">
    <property type="entry name" value="MFS_dom"/>
</dbReference>
<dbReference type="SUPFAM" id="SSF103473">
    <property type="entry name" value="MFS general substrate transporter"/>
    <property type="match status" value="1"/>
</dbReference>